<accession>A0A9P0L661</accession>
<feature type="chain" id="PRO_5040181260" evidence="1">
    <location>
        <begin position="24"/>
        <end position="84"/>
    </location>
</feature>
<evidence type="ECO:0000313" key="3">
    <source>
        <dbReference type="Proteomes" id="UP001152888"/>
    </source>
</evidence>
<comment type="caution">
    <text evidence="2">The sequence shown here is derived from an EMBL/GenBank/DDBJ whole genome shotgun (WGS) entry which is preliminary data.</text>
</comment>
<keyword evidence="3" id="KW-1185">Reference proteome</keyword>
<dbReference type="EMBL" id="CAKOFQ010007086">
    <property type="protein sequence ID" value="CAH1990374.1"/>
    <property type="molecule type" value="Genomic_DNA"/>
</dbReference>
<keyword evidence="1" id="KW-0732">Signal</keyword>
<protein>
    <submittedName>
        <fullName evidence="2">Uncharacterized protein</fullName>
    </submittedName>
</protein>
<sequence length="84" mass="9408">MLSLGNVFITFVLLLLGLSAVMGDGCIIDKQCQRNTERGQKCETQTTRFVQYGYEIKLVPKCLPAVGNKYRKKECACMPDSKKS</sequence>
<organism evidence="2 3">
    <name type="scientific">Acanthoscelides obtectus</name>
    <name type="common">Bean weevil</name>
    <name type="synonym">Bruchus obtectus</name>
    <dbReference type="NCBI Taxonomy" id="200917"/>
    <lineage>
        <taxon>Eukaryota</taxon>
        <taxon>Metazoa</taxon>
        <taxon>Ecdysozoa</taxon>
        <taxon>Arthropoda</taxon>
        <taxon>Hexapoda</taxon>
        <taxon>Insecta</taxon>
        <taxon>Pterygota</taxon>
        <taxon>Neoptera</taxon>
        <taxon>Endopterygota</taxon>
        <taxon>Coleoptera</taxon>
        <taxon>Polyphaga</taxon>
        <taxon>Cucujiformia</taxon>
        <taxon>Chrysomeloidea</taxon>
        <taxon>Chrysomelidae</taxon>
        <taxon>Bruchinae</taxon>
        <taxon>Bruchini</taxon>
        <taxon>Acanthoscelides</taxon>
    </lineage>
</organism>
<proteinExistence type="predicted"/>
<evidence type="ECO:0000313" key="2">
    <source>
        <dbReference type="EMBL" id="CAH1990374.1"/>
    </source>
</evidence>
<evidence type="ECO:0000256" key="1">
    <source>
        <dbReference type="SAM" id="SignalP"/>
    </source>
</evidence>
<dbReference type="AlphaFoldDB" id="A0A9P0L661"/>
<feature type="signal peptide" evidence="1">
    <location>
        <begin position="1"/>
        <end position="23"/>
    </location>
</feature>
<reference evidence="2" key="1">
    <citation type="submission" date="2022-03" db="EMBL/GenBank/DDBJ databases">
        <authorList>
            <person name="Sayadi A."/>
        </authorList>
    </citation>
    <scope>NUCLEOTIDE SEQUENCE</scope>
</reference>
<gene>
    <name evidence="2" type="ORF">ACAOBT_LOCUS19620</name>
</gene>
<dbReference type="Proteomes" id="UP001152888">
    <property type="component" value="Unassembled WGS sequence"/>
</dbReference>
<name>A0A9P0L661_ACAOB</name>